<gene>
    <name evidence="1" type="ordered locus">Thal_0251</name>
</gene>
<keyword evidence="2" id="KW-1185">Reference proteome</keyword>
<sequence>MPKSHSCKEIPTLYSVAKITRVLCGPSVLVDIIYQKEDYDKVLLDPLH</sequence>
<dbReference type="EMBL" id="CP001931">
    <property type="protein sequence ID" value="ADC88886.1"/>
    <property type="molecule type" value="Genomic_DNA"/>
</dbReference>
<organism evidence="1 2">
    <name type="scientific">Thermocrinis albus (strain DSM 14484 / JCM 11386 / HI 11/12)</name>
    <dbReference type="NCBI Taxonomy" id="638303"/>
    <lineage>
        <taxon>Bacteria</taxon>
        <taxon>Pseudomonadati</taxon>
        <taxon>Aquificota</taxon>
        <taxon>Aquificia</taxon>
        <taxon>Aquificales</taxon>
        <taxon>Aquificaceae</taxon>
        <taxon>Thermocrinis</taxon>
    </lineage>
</organism>
<evidence type="ECO:0000313" key="1">
    <source>
        <dbReference type="EMBL" id="ADC88886.1"/>
    </source>
</evidence>
<dbReference type="Proteomes" id="UP000002043">
    <property type="component" value="Chromosome"/>
</dbReference>
<evidence type="ECO:0000313" key="2">
    <source>
        <dbReference type="Proteomes" id="UP000002043"/>
    </source>
</evidence>
<dbReference type="STRING" id="638303.Thal_0251"/>
<proteinExistence type="predicted"/>
<reference evidence="2" key="1">
    <citation type="journal article" date="2010" name="Stand. Genomic Sci.">
        <title>Complete genome sequence of Thermocrinis albus type strain (HI 11/12T).</title>
        <authorList>
            <person name="Wirth R."/>
            <person name="Sikorski J."/>
            <person name="Brambilla E."/>
            <person name="Misra M."/>
            <person name="Lapidus A."/>
            <person name="Copeland A."/>
            <person name="Nolan M."/>
            <person name="Lucas S."/>
            <person name="Chen F."/>
            <person name="Tice H."/>
            <person name="Cheng J.F."/>
            <person name="Han C."/>
            <person name="Detter J.C."/>
            <person name="Tapia R."/>
            <person name="Bruce D."/>
            <person name="Goodwin L."/>
            <person name="Pitluck S."/>
            <person name="Pati A."/>
            <person name="Anderson I."/>
            <person name="Ivanova N."/>
            <person name="Mavromatis K."/>
            <person name="Mikhailova N."/>
            <person name="Chen A."/>
            <person name="Palaniappan K."/>
            <person name="Bilek Y."/>
            <person name="Hader T."/>
            <person name="Land M."/>
            <person name="Hauser L."/>
            <person name="Chang Y.J."/>
            <person name="Jeffries C.D."/>
            <person name="Tindall B.J."/>
            <person name="Rohde M."/>
            <person name="Goker M."/>
            <person name="Bristow J."/>
            <person name="Eisen J.A."/>
            <person name="Markowitz V."/>
            <person name="Hugenholtz P."/>
            <person name="Kyrpides N.C."/>
            <person name="Klenk H.P."/>
        </authorList>
    </citation>
    <scope>NUCLEOTIDE SEQUENCE [LARGE SCALE GENOMIC DNA]</scope>
    <source>
        <strain evidence="2">DSM 14484 / JCM 11386 / HI 11/12</strain>
    </source>
</reference>
<name>D3SNZ9_THEAH</name>
<dbReference type="RefSeq" id="WP_012991293.1">
    <property type="nucleotide sequence ID" value="NC_013894.1"/>
</dbReference>
<dbReference type="AlphaFoldDB" id="D3SNZ9"/>
<dbReference type="KEGG" id="tal:Thal_0251"/>
<accession>D3SNZ9</accession>
<dbReference type="HOGENOM" id="CLU_3158797_0_0_0"/>
<protein>
    <submittedName>
        <fullName evidence="1">Uncharacterized protein</fullName>
    </submittedName>
</protein>